<evidence type="ECO:0000256" key="1">
    <source>
        <dbReference type="SAM" id="MobiDB-lite"/>
    </source>
</evidence>
<protein>
    <submittedName>
        <fullName evidence="2">Uncharacterized protein</fullName>
    </submittedName>
</protein>
<dbReference type="RefSeq" id="WP_353627838.1">
    <property type="nucleotide sequence ID" value="NZ_CP159193.1"/>
</dbReference>
<feature type="region of interest" description="Disordered" evidence="1">
    <location>
        <begin position="197"/>
        <end position="216"/>
    </location>
</feature>
<evidence type="ECO:0000313" key="2">
    <source>
        <dbReference type="EMBL" id="XCF09138.1"/>
    </source>
</evidence>
<feature type="compositionally biased region" description="Polar residues" evidence="1">
    <location>
        <begin position="197"/>
        <end position="213"/>
    </location>
</feature>
<dbReference type="AlphaFoldDB" id="A0AAU8BZQ2"/>
<gene>
    <name evidence="2" type="ORF">ABM428_08455</name>
</gene>
<reference evidence="2" key="2">
    <citation type="submission" date="2024-06" db="EMBL/GenBank/DDBJ databases">
        <authorList>
            <person name="Deng Y."/>
        </authorList>
    </citation>
    <scope>NUCLEOTIDE SEQUENCE</scope>
    <source>
        <strain evidence="2">TCYB15</strain>
    </source>
</reference>
<reference evidence="2" key="1">
    <citation type="journal article" date="2020" name="Int. J. Syst. Evol. Microbiol.">
        <title>Notification of changes in taxonomic opinion previously published outside the IJSEM.</title>
        <authorList>
            <person name="Oren A."/>
            <person name="Garrity G."/>
        </authorList>
    </citation>
    <scope>NUCLEOTIDE SEQUENCE</scope>
    <source>
        <strain evidence="2">TCYB15</strain>
    </source>
</reference>
<name>A0AAU8BZQ2_9RHOB</name>
<sequence length="268" mass="28892">MPLLPLSKFHFATRLELHKWSTLSRNEIGPFLARFGIAPLGTKFPMMRVYEHLLGLEPATAAEEEMLGQGFVRISTVAERFGTTSDHLLSRLRAPGNSYPPLYAFGPNRHVMLRAQIEQMLSSPKNAWDALKPIKGHAVAASCLARNLNVPQSRIDTLLKVKRDLPARILMQGRVRYIIADVTNSLASSCSNLVTVTDGPTQSAEPQHSTSKASPIFARNSDGGLFSNAADHATLQASAGRICTGSGANAHGGDCAHGSPVEAKLSET</sequence>
<accession>A0AAU8BZQ2</accession>
<organism evidence="2">
    <name type="scientific">Sulfitobacter sp. TCYB15</name>
    <dbReference type="NCBI Taxonomy" id="3229275"/>
    <lineage>
        <taxon>Bacteria</taxon>
        <taxon>Pseudomonadati</taxon>
        <taxon>Pseudomonadota</taxon>
        <taxon>Alphaproteobacteria</taxon>
        <taxon>Rhodobacterales</taxon>
        <taxon>Roseobacteraceae</taxon>
        <taxon>Sulfitobacter</taxon>
    </lineage>
</organism>
<dbReference type="KEGG" id="suly:ABM428_08455"/>
<dbReference type="EMBL" id="CP159193">
    <property type="protein sequence ID" value="XCF09138.1"/>
    <property type="molecule type" value="Genomic_DNA"/>
</dbReference>
<proteinExistence type="predicted"/>